<sequence>MIISDKWGKLGPAFGFGVGCGIGVGAGLLGGVGLGFGIPGLQVGAGLGAGCGLGVGFGYGLGKGKAWDRDGMHSNLRVPTFRKRLRNTYKGVDGEIGAVLSDAWTELMKLFSSSDGRSAGKY</sequence>
<dbReference type="PANTHER" id="PTHR34201:SF1">
    <property type="entry name" value="GLYCINE-RICH PROTEIN"/>
    <property type="match status" value="1"/>
</dbReference>
<evidence type="ECO:0000313" key="2">
    <source>
        <dbReference type="EMBL" id="GBG77096.1"/>
    </source>
</evidence>
<dbReference type="Gramene" id="GBG77096">
    <property type="protein sequence ID" value="GBG77096"/>
    <property type="gene ID" value="CBR_g23422"/>
</dbReference>
<gene>
    <name evidence="2" type="ORF">CBR_g23422</name>
</gene>
<dbReference type="EMBL" id="BFEA01000260">
    <property type="protein sequence ID" value="GBG77096.1"/>
    <property type="molecule type" value="Genomic_DNA"/>
</dbReference>
<dbReference type="InterPro" id="IPR053288">
    <property type="entry name" value="TGD_Bridge_Protein"/>
</dbReference>
<reference evidence="2 3" key="1">
    <citation type="journal article" date="2018" name="Cell">
        <title>The Chara Genome: Secondary Complexity and Implications for Plant Terrestrialization.</title>
        <authorList>
            <person name="Nishiyama T."/>
            <person name="Sakayama H."/>
            <person name="Vries J.D."/>
            <person name="Buschmann H."/>
            <person name="Saint-Marcoux D."/>
            <person name="Ullrich K.K."/>
            <person name="Haas F.B."/>
            <person name="Vanderstraeten L."/>
            <person name="Becker D."/>
            <person name="Lang D."/>
            <person name="Vosolsobe S."/>
            <person name="Rombauts S."/>
            <person name="Wilhelmsson P.K.I."/>
            <person name="Janitza P."/>
            <person name="Kern R."/>
            <person name="Heyl A."/>
            <person name="Rumpler F."/>
            <person name="Villalobos L.I.A.C."/>
            <person name="Clay J.M."/>
            <person name="Skokan R."/>
            <person name="Toyoda A."/>
            <person name="Suzuki Y."/>
            <person name="Kagoshima H."/>
            <person name="Schijlen E."/>
            <person name="Tajeshwar N."/>
            <person name="Catarino B."/>
            <person name="Hetherington A.J."/>
            <person name="Saltykova A."/>
            <person name="Bonnot C."/>
            <person name="Breuninger H."/>
            <person name="Symeonidi A."/>
            <person name="Radhakrishnan G.V."/>
            <person name="Van Nieuwerburgh F."/>
            <person name="Deforce D."/>
            <person name="Chang C."/>
            <person name="Karol K.G."/>
            <person name="Hedrich R."/>
            <person name="Ulvskov P."/>
            <person name="Glockner G."/>
            <person name="Delwiche C.F."/>
            <person name="Petrasek J."/>
            <person name="Van de Peer Y."/>
            <person name="Friml J."/>
            <person name="Beilby M."/>
            <person name="Dolan L."/>
            <person name="Kohara Y."/>
            <person name="Sugano S."/>
            <person name="Fujiyama A."/>
            <person name="Delaux P.-M."/>
            <person name="Quint M."/>
            <person name="TheiBen G."/>
            <person name="Hagemann M."/>
            <person name="Harholt J."/>
            <person name="Dunand C."/>
            <person name="Zachgo S."/>
            <person name="Langdale J."/>
            <person name="Maumus F."/>
            <person name="Straeten D.V.D."/>
            <person name="Gould S.B."/>
            <person name="Rensing S.A."/>
        </authorList>
    </citation>
    <scope>NUCLEOTIDE SEQUENCE [LARGE SCALE GENOMIC DNA]</scope>
    <source>
        <strain evidence="2 3">S276</strain>
    </source>
</reference>
<feature type="transmembrane region" description="Helical" evidence="1">
    <location>
        <begin position="43"/>
        <end position="62"/>
    </location>
</feature>
<organism evidence="2 3">
    <name type="scientific">Chara braunii</name>
    <name type="common">Braun's stonewort</name>
    <dbReference type="NCBI Taxonomy" id="69332"/>
    <lineage>
        <taxon>Eukaryota</taxon>
        <taxon>Viridiplantae</taxon>
        <taxon>Streptophyta</taxon>
        <taxon>Charophyceae</taxon>
        <taxon>Charales</taxon>
        <taxon>Characeae</taxon>
        <taxon>Chara</taxon>
    </lineage>
</organism>
<evidence type="ECO:0000256" key="1">
    <source>
        <dbReference type="SAM" id="Phobius"/>
    </source>
</evidence>
<keyword evidence="1" id="KW-0812">Transmembrane</keyword>
<evidence type="ECO:0000313" key="3">
    <source>
        <dbReference type="Proteomes" id="UP000265515"/>
    </source>
</evidence>
<comment type="caution">
    <text evidence="2">The sequence shown here is derived from an EMBL/GenBank/DDBJ whole genome shotgun (WGS) entry which is preliminary data.</text>
</comment>
<dbReference type="AlphaFoldDB" id="A0A388L464"/>
<dbReference type="PANTHER" id="PTHR34201">
    <property type="entry name" value="GLYCINE-RICH PROTEIN"/>
    <property type="match status" value="1"/>
</dbReference>
<keyword evidence="3" id="KW-1185">Reference proteome</keyword>
<dbReference type="Proteomes" id="UP000265515">
    <property type="component" value="Unassembled WGS sequence"/>
</dbReference>
<accession>A0A388L464</accession>
<keyword evidence="1" id="KW-0472">Membrane</keyword>
<name>A0A388L464_CHABU</name>
<proteinExistence type="predicted"/>
<dbReference type="PROSITE" id="PS51257">
    <property type="entry name" value="PROKAR_LIPOPROTEIN"/>
    <property type="match status" value="1"/>
</dbReference>
<dbReference type="STRING" id="69332.A0A388L464"/>
<protein>
    <submittedName>
        <fullName evidence="2">Uncharacterized protein</fullName>
    </submittedName>
</protein>
<keyword evidence="1" id="KW-1133">Transmembrane helix</keyword>
<feature type="transmembrane region" description="Helical" evidence="1">
    <location>
        <begin position="12"/>
        <end position="37"/>
    </location>
</feature>